<dbReference type="SUPFAM" id="SSF53850">
    <property type="entry name" value="Periplasmic binding protein-like II"/>
    <property type="match status" value="1"/>
</dbReference>
<feature type="chain" id="PRO_5027047541" evidence="2">
    <location>
        <begin position="26"/>
        <end position="322"/>
    </location>
</feature>
<dbReference type="PIRSF" id="PIRSF017082">
    <property type="entry name" value="YflP"/>
    <property type="match status" value="1"/>
</dbReference>
<dbReference type="CDD" id="cd07012">
    <property type="entry name" value="PBP2_Bug_TTT"/>
    <property type="match status" value="1"/>
</dbReference>
<dbReference type="AlphaFoldDB" id="A0A6L5YBQ9"/>
<dbReference type="Gene3D" id="3.40.190.150">
    <property type="entry name" value="Bordetella uptake gene, domain 1"/>
    <property type="match status" value="1"/>
</dbReference>
<dbReference type="PANTHER" id="PTHR42928:SF5">
    <property type="entry name" value="BLR1237 PROTEIN"/>
    <property type="match status" value="1"/>
</dbReference>
<dbReference type="PANTHER" id="PTHR42928">
    <property type="entry name" value="TRICARBOXYLATE-BINDING PROTEIN"/>
    <property type="match status" value="1"/>
</dbReference>
<keyword evidence="2" id="KW-0732">Signal</keyword>
<evidence type="ECO:0000256" key="1">
    <source>
        <dbReference type="ARBA" id="ARBA00006987"/>
    </source>
</evidence>
<evidence type="ECO:0000256" key="2">
    <source>
        <dbReference type="SAM" id="SignalP"/>
    </source>
</evidence>
<sequence length="322" mass="34194">MKMNRRILALLVATAAFLLPACGFAADYPNKPVKIIVPFAAGGAADMTTRLAAKVAEKYLGQPMAVENRPGGGGVTGYAEVAKSRPDGYTLSEVGPSVVIAPLTKKTNFTIDSFTPIVNMVYEPETIACLSERFKTWEELVAFSQANPGGVKISVSGAMASDHLAVLRVLKKSGLKWICVPTNGSSQAITAMLGGHVDLTIVSPSELSEQVRSGQVAYLLTLAPKRLEEYPELPIAAEKGIDVVDGPWRGLVAPKGTPEEVVAAIEAAFLKAFADPEFVEAYGKAGLPASMWMNRADFTALVDQQKVDIAEVIAETGVKTNK</sequence>
<feature type="signal peptide" evidence="2">
    <location>
        <begin position="1"/>
        <end position="25"/>
    </location>
</feature>
<protein>
    <submittedName>
        <fullName evidence="3">Tripartite tricarboxylate transporter substrate binding protein</fullName>
    </submittedName>
</protein>
<dbReference type="EMBL" id="VUNH01000006">
    <property type="protein sequence ID" value="MST55764.1"/>
    <property type="molecule type" value="Genomic_DNA"/>
</dbReference>
<dbReference type="InterPro" id="IPR005064">
    <property type="entry name" value="BUG"/>
</dbReference>
<dbReference type="RefSeq" id="WP_154528855.1">
    <property type="nucleotide sequence ID" value="NZ_VUNH01000006.1"/>
</dbReference>
<name>A0A6L5YBQ9_9BACT</name>
<comment type="similarity">
    <text evidence="1">Belongs to the UPF0065 (bug) family.</text>
</comment>
<evidence type="ECO:0000313" key="3">
    <source>
        <dbReference type="EMBL" id="MST55764.1"/>
    </source>
</evidence>
<comment type="caution">
    <text evidence="3">The sequence shown here is derived from an EMBL/GenBank/DDBJ whole genome shotgun (WGS) entry which is preliminary data.</text>
</comment>
<dbReference type="Proteomes" id="UP000473699">
    <property type="component" value="Unassembled WGS sequence"/>
</dbReference>
<dbReference type="InterPro" id="IPR042100">
    <property type="entry name" value="Bug_dom1"/>
</dbReference>
<reference evidence="3 4" key="1">
    <citation type="submission" date="2019-08" db="EMBL/GenBank/DDBJ databases">
        <title>In-depth cultivation of the pig gut microbiome towards novel bacterial diversity and tailored functional studies.</title>
        <authorList>
            <person name="Wylensek D."/>
            <person name="Hitch T.C.A."/>
            <person name="Clavel T."/>
        </authorList>
    </citation>
    <scope>NUCLEOTIDE SEQUENCE [LARGE SCALE GENOMIC DNA]</scope>
    <source>
        <strain evidence="3 4">SM-530-WT-4B</strain>
    </source>
</reference>
<accession>A0A6L5YBQ9</accession>
<proteinExistence type="inferred from homology"/>
<evidence type="ECO:0000313" key="4">
    <source>
        <dbReference type="Proteomes" id="UP000473699"/>
    </source>
</evidence>
<gene>
    <name evidence="3" type="ORF">FYJ74_06930</name>
</gene>
<keyword evidence="4" id="KW-1185">Reference proteome</keyword>
<dbReference type="Gene3D" id="3.40.190.10">
    <property type="entry name" value="Periplasmic binding protein-like II"/>
    <property type="match status" value="1"/>
</dbReference>
<organism evidence="3 4">
    <name type="scientific">Pyramidobacter porci</name>
    <dbReference type="NCBI Taxonomy" id="2605789"/>
    <lineage>
        <taxon>Bacteria</taxon>
        <taxon>Thermotogati</taxon>
        <taxon>Synergistota</taxon>
        <taxon>Synergistia</taxon>
        <taxon>Synergistales</taxon>
        <taxon>Dethiosulfovibrionaceae</taxon>
        <taxon>Pyramidobacter</taxon>
    </lineage>
</organism>
<dbReference type="Pfam" id="PF03401">
    <property type="entry name" value="TctC"/>
    <property type="match status" value="1"/>
</dbReference>